<evidence type="ECO:0000313" key="12">
    <source>
        <dbReference type="Proteomes" id="UP000838878"/>
    </source>
</evidence>
<dbReference type="Proteomes" id="UP000838878">
    <property type="component" value="Chromosome 1"/>
</dbReference>
<feature type="domain" description="RING-type" evidence="9">
    <location>
        <begin position="489"/>
        <end position="527"/>
    </location>
</feature>
<feature type="domain" description="CCHC-type" evidence="10">
    <location>
        <begin position="657"/>
        <end position="672"/>
    </location>
</feature>
<dbReference type="GO" id="GO:0016567">
    <property type="term" value="P:protein ubiquitination"/>
    <property type="evidence" value="ECO:0007669"/>
    <property type="project" value="TreeGrafter"/>
</dbReference>
<dbReference type="PROSITE" id="PS50158">
    <property type="entry name" value="ZF_CCHC"/>
    <property type="match status" value="1"/>
</dbReference>
<dbReference type="InterPro" id="IPR001841">
    <property type="entry name" value="Znf_RING"/>
</dbReference>
<keyword evidence="12" id="KW-1185">Reference proteome</keyword>
<keyword evidence="7" id="KW-0175">Coiled coil</keyword>
<evidence type="ECO:0000259" key="8">
    <source>
        <dbReference type="PROSITE" id="PS50006"/>
    </source>
</evidence>
<dbReference type="PANTHER" id="PTHR16079:SF4">
    <property type="entry name" value="E3 UBIQUITIN-PROTEIN LIGASE CHFR"/>
    <property type="match status" value="1"/>
</dbReference>
<dbReference type="GO" id="GO:0003676">
    <property type="term" value="F:nucleic acid binding"/>
    <property type="evidence" value="ECO:0007669"/>
    <property type="project" value="InterPro"/>
</dbReference>
<dbReference type="SMART" id="SM00240">
    <property type="entry name" value="FHA"/>
    <property type="match status" value="1"/>
</dbReference>
<sequence length="674" mass="78391">MEEPFPTLVSCKPLTSEYSHLQEIKLSSSNFTVGRGLDNLLQIPLLSISREHCKLRKDENNWIIEDYSMFGIIINKKRVGKGNMEKLKHGDIIAMDTTHTFVYKFLCEDEEVMPTPSKRMKLDPNSNNTDFIEDMKEKFEQSQNNEIKHLEEKINNTNQIKNTNILLKEQMQVHMVRKMNLLNTMFATKIENLTGEKDEKERQRVLLVKERDAQLETLKQDMEGKINELKEQIKKHSEMETDLFEENESLKMKLAEERAEFLLELNRESSVKQDVIDKLQAKMKEKEKMRLKEKSEFMEILKKKTLELRLEKDKELQELKEQRELMEKDLTTELNNIKKNLKEQVEIAEKQKQEAQLQLNEQIEALKKLENEDKAKMDKLKHEREEMEKKLRESQMDAEKNIKELKARVTEREVELAALAAERIQKQAEQSSEVIHSLQEQLEKVRKELKSVENEKKLLQEGAAVSESMGECSKSLGAIGDIMESELQCTICAELFICATTLNCSHSFCKYCINMWKKKKKDCPICRTPITSECKSLVLDSFIEKMVESLTPEMKQKRQDMLDARKEVESKAVIQGNARTSRRYDSYDEEEEYSDIEYIDEEEVEDDCEIYDLGIDDDVHWELTDEFDSDSGSDGTGWIGGGRVAGREGAYYGGYGRCYRCGARGHWAPGCPLA</sequence>
<dbReference type="CDD" id="cd00060">
    <property type="entry name" value="FHA"/>
    <property type="match status" value="1"/>
</dbReference>
<dbReference type="GO" id="GO:0004842">
    <property type="term" value="F:ubiquitin-protein transferase activity"/>
    <property type="evidence" value="ECO:0007669"/>
    <property type="project" value="TreeGrafter"/>
</dbReference>
<dbReference type="SUPFAM" id="SSF57850">
    <property type="entry name" value="RING/U-box"/>
    <property type="match status" value="1"/>
</dbReference>
<protein>
    <recommendedName>
        <fullName evidence="2">E3 ubiquitin-protein ligase CHFR</fullName>
    </recommendedName>
</protein>
<dbReference type="InterPro" id="IPR008984">
    <property type="entry name" value="SMAD_FHA_dom_sf"/>
</dbReference>
<evidence type="ECO:0000259" key="9">
    <source>
        <dbReference type="PROSITE" id="PS50089"/>
    </source>
</evidence>
<evidence type="ECO:0000313" key="11">
    <source>
        <dbReference type="EMBL" id="CAH0714378.1"/>
    </source>
</evidence>
<evidence type="ECO:0000256" key="4">
    <source>
        <dbReference type="ARBA" id="ARBA00022771"/>
    </source>
</evidence>
<dbReference type="AlphaFoldDB" id="A0A8J9U5R3"/>
<evidence type="ECO:0000256" key="5">
    <source>
        <dbReference type="ARBA" id="ARBA00022833"/>
    </source>
</evidence>
<dbReference type="InterPro" id="IPR001878">
    <property type="entry name" value="Znf_CCHC"/>
</dbReference>
<dbReference type="PROSITE" id="PS50006">
    <property type="entry name" value="FHA_DOMAIN"/>
    <property type="match status" value="1"/>
</dbReference>
<keyword evidence="3" id="KW-0479">Metal-binding</keyword>
<evidence type="ECO:0000256" key="2">
    <source>
        <dbReference type="ARBA" id="ARBA00017908"/>
    </source>
</evidence>
<dbReference type="InterPro" id="IPR017907">
    <property type="entry name" value="Znf_RING_CS"/>
</dbReference>
<dbReference type="GO" id="GO:0005634">
    <property type="term" value="C:nucleus"/>
    <property type="evidence" value="ECO:0007669"/>
    <property type="project" value="TreeGrafter"/>
</dbReference>
<dbReference type="OrthoDB" id="5330228at2759"/>
<evidence type="ECO:0000256" key="6">
    <source>
        <dbReference type="PROSITE-ProRule" id="PRU00047"/>
    </source>
</evidence>
<dbReference type="InterPro" id="IPR000253">
    <property type="entry name" value="FHA_dom"/>
</dbReference>
<keyword evidence="4 6" id="KW-0863">Zinc-finger</keyword>
<feature type="coiled-coil region" evidence="7">
    <location>
        <begin position="190"/>
        <end position="462"/>
    </location>
</feature>
<comment type="similarity">
    <text evidence="1">Belongs to the CHFR family.</text>
</comment>
<dbReference type="InterPro" id="IPR013083">
    <property type="entry name" value="Znf_RING/FYVE/PHD"/>
</dbReference>
<dbReference type="Pfam" id="PF13920">
    <property type="entry name" value="zf-C3HC4_3"/>
    <property type="match status" value="1"/>
</dbReference>
<feature type="non-terminal residue" evidence="11">
    <location>
        <position position="674"/>
    </location>
</feature>
<dbReference type="PROSITE" id="PS00518">
    <property type="entry name" value="ZF_RING_1"/>
    <property type="match status" value="1"/>
</dbReference>
<organism evidence="11 12">
    <name type="scientific">Brenthis ino</name>
    <name type="common">lesser marbled fritillary</name>
    <dbReference type="NCBI Taxonomy" id="405034"/>
    <lineage>
        <taxon>Eukaryota</taxon>
        <taxon>Metazoa</taxon>
        <taxon>Ecdysozoa</taxon>
        <taxon>Arthropoda</taxon>
        <taxon>Hexapoda</taxon>
        <taxon>Insecta</taxon>
        <taxon>Pterygota</taxon>
        <taxon>Neoptera</taxon>
        <taxon>Endopterygota</taxon>
        <taxon>Lepidoptera</taxon>
        <taxon>Glossata</taxon>
        <taxon>Ditrysia</taxon>
        <taxon>Papilionoidea</taxon>
        <taxon>Nymphalidae</taxon>
        <taxon>Heliconiinae</taxon>
        <taxon>Argynnini</taxon>
        <taxon>Brenthis</taxon>
    </lineage>
</organism>
<dbReference type="SMART" id="SM00343">
    <property type="entry name" value="ZnF_C2HC"/>
    <property type="match status" value="1"/>
</dbReference>
<gene>
    <name evidence="11" type="ORF">BINO364_LOCUS1436</name>
</gene>
<dbReference type="Gene3D" id="2.60.200.20">
    <property type="match status" value="1"/>
</dbReference>
<dbReference type="SUPFAM" id="SSF49879">
    <property type="entry name" value="SMAD/FHA domain"/>
    <property type="match status" value="1"/>
</dbReference>
<dbReference type="GO" id="GO:0006511">
    <property type="term" value="P:ubiquitin-dependent protein catabolic process"/>
    <property type="evidence" value="ECO:0007669"/>
    <property type="project" value="TreeGrafter"/>
</dbReference>
<proteinExistence type="inferred from homology"/>
<dbReference type="SMART" id="SM00184">
    <property type="entry name" value="RING"/>
    <property type="match status" value="1"/>
</dbReference>
<evidence type="ECO:0000259" key="10">
    <source>
        <dbReference type="PROSITE" id="PS50158"/>
    </source>
</evidence>
<keyword evidence="5" id="KW-0862">Zinc</keyword>
<reference evidence="11" key="1">
    <citation type="submission" date="2021-12" db="EMBL/GenBank/DDBJ databases">
        <authorList>
            <person name="Martin H S."/>
        </authorList>
    </citation>
    <scope>NUCLEOTIDE SEQUENCE</scope>
</reference>
<feature type="coiled-coil region" evidence="7">
    <location>
        <begin position="132"/>
        <end position="160"/>
    </location>
</feature>
<dbReference type="InterPro" id="IPR036875">
    <property type="entry name" value="Znf_CCHC_sf"/>
</dbReference>
<accession>A0A8J9U5R3</accession>
<dbReference type="PROSITE" id="PS50089">
    <property type="entry name" value="ZF_RING_2"/>
    <property type="match status" value="1"/>
</dbReference>
<name>A0A8J9U5R3_9NEOP</name>
<evidence type="ECO:0000256" key="3">
    <source>
        <dbReference type="ARBA" id="ARBA00022723"/>
    </source>
</evidence>
<evidence type="ECO:0000256" key="7">
    <source>
        <dbReference type="SAM" id="Coils"/>
    </source>
</evidence>
<dbReference type="EMBL" id="OV170221">
    <property type="protein sequence ID" value="CAH0714378.1"/>
    <property type="molecule type" value="Genomic_DNA"/>
</dbReference>
<dbReference type="CDD" id="cd16535">
    <property type="entry name" value="RING-HC_RNF8"/>
    <property type="match status" value="1"/>
</dbReference>
<dbReference type="Gene3D" id="3.30.40.10">
    <property type="entry name" value="Zinc/RING finger domain, C3HC4 (zinc finger)"/>
    <property type="match status" value="1"/>
</dbReference>
<dbReference type="InterPro" id="IPR052256">
    <property type="entry name" value="E3_ubiquitin-ligase_CHFR"/>
</dbReference>
<dbReference type="SUPFAM" id="SSF57756">
    <property type="entry name" value="Retrovirus zinc finger-like domains"/>
    <property type="match status" value="1"/>
</dbReference>
<dbReference type="Pfam" id="PF00498">
    <property type="entry name" value="FHA"/>
    <property type="match status" value="1"/>
</dbReference>
<evidence type="ECO:0000256" key="1">
    <source>
        <dbReference type="ARBA" id="ARBA00005797"/>
    </source>
</evidence>
<dbReference type="PANTHER" id="PTHR16079">
    <property type="entry name" value="UBIQUITIN LIGASE PROTEIN CHFR"/>
    <property type="match status" value="1"/>
</dbReference>
<feature type="domain" description="FHA" evidence="8">
    <location>
        <begin position="31"/>
        <end position="79"/>
    </location>
</feature>
<dbReference type="GO" id="GO:0008270">
    <property type="term" value="F:zinc ion binding"/>
    <property type="evidence" value="ECO:0007669"/>
    <property type="project" value="UniProtKB-KW"/>
</dbReference>